<gene>
    <name evidence="1" type="ORF">DTL42_15175</name>
</gene>
<organism evidence="1 2">
    <name type="scientific">Bremerella cremea</name>
    <dbReference type="NCBI Taxonomy" id="1031537"/>
    <lineage>
        <taxon>Bacteria</taxon>
        <taxon>Pseudomonadati</taxon>
        <taxon>Planctomycetota</taxon>
        <taxon>Planctomycetia</taxon>
        <taxon>Pirellulales</taxon>
        <taxon>Pirellulaceae</taxon>
        <taxon>Bremerella</taxon>
    </lineage>
</organism>
<comment type="caution">
    <text evidence="1">The sequence shown here is derived from an EMBL/GenBank/DDBJ whole genome shotgun (WGS) entry which is preliminary data.</text>
</comment>
<reference evidence="1 2" key="1">
    <citation type="submission" date="2018-07" db="EMBL/GenBank/DDBJ databases">
        <title>Comparative genomes isolates from brazilian mangrove.</title>
        <authorList>
            <person name="De Araujo J.E."/>
            <person name="Taketani R.G."/>
            <person name="Silva M.C.P."/>
            <person name="Lourenco M.V."/>
            <person name="Oliveira V.M."/>
            <person name="Andreote F.D."/>
        </authorList>
    </citation>
    <scope>NUCLEOTIDE SEQUENCE [LARGE SCALE GENOMIC DNA]</scope>
    <source>
        <strain evidence="1 2">HEX PRIS-MGV</strain>
    </source>
</reference>
<accession>A0A368KRA4</accession>
<sequence length="151" mass="16736">MLRATYQIRVLRVHCAWPLGVNITISISLIKLRPFCLKSRENSGSKSLSFFYSNYSDCSVYEKQHAAPIYSDSKGSQPSLSRAKLAFFTAGAAFPPLAKSAPSLPIQACELLDRFKNFGYVPDSWEDVTFAPIFPYLTLPSSELSNCPVDG</sequence>
<dbReference type="AlphaFoldDB" id="A0A368KRA4"/>
<dbReference type="Proteomes" id="UP000253562">
    <property type="component" value="Unassembled WGS sequence"/>
</dbReference>
<dbReference type="EMBL" id="QPEX01000030">
    <property type="protein sequence ID" value="RCS46311.1"/>
    <property type="molecule type" value="Genomic_DNA"/>
</dbReference>
<evidence type="ECO:0000313" key="2">
    <source>
        <dbReference type="Proteomes" id="UP000253562"/>
    </source>
</evidence>
<name>A0A368KRA4_9BACT</name>
<protein>
    <submittedName>
        <fullName evidence="1">Uncharacterized protein</fullName>
    </submittedName>
</protein>
<proteinExistence type="predicted"/>
<evidence type="ECO:0000313" key="1">
    <source>
        <dbReference type="EMBL" id="RCS46311.1"/>
    </source>
</evidence>